<dbReference type="SUPFAM" id="SSF46626">
    <property type="entry name" value="Cytochrome c"/>
    <property type="match status" value="1"/>
</dbReference>
<evidence type="ECO:0000313" key="4">
    <source>
        <dbReference type="Proteomes" id="UP000778970"/>
    </source>
</evidence>
<dbReference type="AlphaFoldDB" id="A0A934QIV0"/>
<sequence>MFLRGSVLAAGFLTGLGGVLATGSGPATAQQNEYGGLPEGPNRVLVFAICSGCHSVKLVMQQGMTRAKWDETLDWMVDQQGMPRLAPDTESDVLDYLAEHFNTDHRPGGAGGLSPYNSMQPMMPAQ</sequence>
<reference evidence="3" key="2">
    <citation type="journal article" date="2020" name="Microorganisms">
        <title>Osmotic Adaptation and Compatible Solute Biosynthesis of Phototrophic Bacteria as Revealed from Genome Analyses.</title>
        <authorList>
            <person name="Imhoff J.F."/>
            <person name="Rahn T."/>
            <person name="Kunzel S."/>
            <person name="Keller A."/>
            <person name="Neulinger S.C."/>
        </authorList>
    </citation>
    <scope>NUCLEOTIDE SEQUENCE</scope>
    <source>
        <strain evidence="3">DSM 9154</strain>
    </source>
</reference>
<dbReference type="RefSeq" id="WP_051431834.1">
    <property type="nucleotide sequence ID" value="NZ_NRRE01000023.1"/>
</dbReference>
<dbReference type="Gene3D" id="1.10.760.10">
    <property type="entry name" value="Cytochrome c-like domain"/>
    <property type="match status" value="1"/>
</dbReference>
<evidence type="ECO:0000256" key="2">
    <source>
        <dbReference type="SAM" id="SignalP"/>
    </source>
</evidence>
<dbReference type="Proteomes" id="UP000778970">
    <property type="component" value="Unassembled WGS sequence"/>
</dbReference>
<feature type="region of interest" description="Disordered" evidence="1">
    <location>
        <begin position="106"/>
        <end position="126"/>
    </location>
</feature>
<comment type="caution">
    <text evidence="3">The sequence shown here is derived from an EMBL/GenBank/DDBJ whole genome shotgun (WGS) entry which is preliminary data.</text>
</comment>
<reference evidence="3" key="1">
    <citation type="submission" date="2017-08" db="EMBL/GenBank/DDBJ databases">
        <authorList>
            <person name="Imhoff J.F."/>
            <person name="Rahn T."/>
            <person name="Kuenzel S."/>
            <person name="Neulinger S.C."/>
        </authorList>
    </citation>
    <scope>NUCLEOTIDE SEQUENCE</scope>
    <source>
        <strain evidence="3">DSM 9154</strain>
    </source>
</reference>
<dbReference type="GO" id="GO:0009055">
    <property type="term" value="F:electron transfer activity"/>
    <property type="evidence" value="ECO:0007669"/>
    <property type="project" value="InterPro"/>
</dbReference>
<feature type="chain" id="PRO_5036771843" description="Sulfite dehydrogenase (Cytochrome) subunit SorB" evidence="2">
    <location>
        <begin position="30"/>
        <end position="126"/>
    </location>
</feature>
<organism evidence="3 4">
    <name type="scientific">Rhodovibrio salinarum</name>
    <dbReference type="NCBI Taxonomy" id="1087"/>
    <lineage>
        <taxon>Bacteria</taxon>
        <taxon>Pseudomonadati</taxon>
        <taxon>Pseudomonadota</taxon>
        <taxon>Alphaproteobacteria</taxon>
        <taxon>Rhodospirillales</taxon>
        <taxon>Rhodovibrionaceae</taxon>
        <taxon>Rhodovibrio</taxon>
    </lineage>
</organism>
<keyword evidence="2" id="KW-0732">Signal</keyword>
<gene>
    <name evidence="3" type="ORF">CKO21_08850</name>
</gene>
<dbReference type="EMBL" id="NRRE01000023">
    <property type="protein sequence ID" value="MBK1697355.1"/>
    <property type="molecule type" value="Genomic_DNA"/>
</dbReference>
<feature type="signal peptide" evidence="2">
    <location>
        <begin position="1"/>
        <end position="29"/>
    </location>
</feature>
<accession>A0A934QIV0</accession>
<evidence type="ECO:0008006" key="5">
    <source>
        <dbReference type="Google" id="ProtNLM"/>
    </source>
</evidence>
<keyword evidence="4" id="KW-1185">Reference proteome</keyword>
<dbReference type="InterPro" id="IPR036909">
    <property type="entry name" value="Cyt_c-like_dom_sf"/>
</dbReference>
<evidence type="ECO:0000256" key="1">
    <source>
        <dbReference type="SAM" id="MobiDB-lite"/>
    </source>
</evidence>
<proteinExistence type="predicted"/>
<dbReference type="GO" id="GO:0020037">
    <property type="term" value="F:heme binding"/>
    <property type="evidence" value="ECO:0007669"/>
    <property type="project" value="InterPro"/>
</dbReference>
<name>A0A934QIV0_9PROT</name>
<evidence type="ECO:0000313" key="3">
    <source>
        <dbReference type="EMBL" id="MBK1697355.1"/>
    </source>
</evidence>
<protein>
    <recommendedName>
        <fullName evidence="5">Sulfite dehydrogenase (Cytochrome) subunit SorB</fullName>
    </recommendedName>
</protein>